<comment type="caution">
    <text evidence="9">The sequence shown here is derived from an EMBL/GenBank/DDBJ whole genome shotgun (WGS) entry which is preliminary data.</text>
</comment>
<dbReference type="GO" id="GO:0006888">
    <property type="term" value="P:endoplasmic reticulum to Golgi vesicle-mediated transport"/>
    <property type="evidence" value="ECO:0007669"/>
    <property type="project" value="InterPro"/>
</dbReference>
<dbReference type="STRING" id="45607.A0A2T0FPD9"/>
<dbReference type="Pfam" id="PF04893">
    <property type="entry name" value="Yip1"/>
    <property type="match status" value="1"/>
</dbReference>
<feature type="domain" description="Yip1" evidence="8">
    <location>
        <begin position="99"/>
        <end position="233"/>
    </location>
</feature>
<keyword evidence="4 6" id="KW-1133">Transmembrane helix</keyword>
<reference evidence="9 10" key="1">
    <citation type="submission" date="2017-04" db="EMBL/GenBank/DDBJ databases">
        <title>Genome sequencing of [Candida] sorbophila.</title>
        <authorList>
            <person name="Ahn J.O."/>
        </authorList>
    </citation>
    <scope>NUCLEOTIDE SEQUENCE [LARGE SCALE GENOMIC DNA]</scope>
    <source>
        <strain evidence="9 10">DS02</strain>
    </source>
</reference>
<evidence type="ECO:0000313" key="10">
    <source>
        <dbReference type="Proteomes" id="UP000238350"/>
    </source>
</evidence>
<comment type="subcellular location">
    <subcellularLocation>
        <location evidence="6">Golgi apparatus membrane</location>
        <topology evidence="6">Multi-pass membrane protein</topology>
    </subcellularLocation>
    <subcellularLocation>
        <location evidence="1">Membrane</location>
        <topology evidence="1">Multi-pass membrane protein</topology>
    </subcellularLocation>
</comment>
<comment type="caution">
    <text evidence="6">Lacks conserved residue(s) required for the propagation of feature annotation.</text>
</comment>
<dbReference type="GeneID" id="36518224"/>
<evidence type="ECO:0000256" key="2">
    <source>
        <dbReference type="ARBA" id="ARBA00010596"/>
    </source>
</evidence>
<evidence type="ECO:0000313" key="9">
    <source>
        <dbReference type="EMBL" id="PRT56856.1"/>
    </source>
</evidence>
<proteinExistence type="inferred from homology"/>
<evidence type="ECO:0000259" key="8">
    <source>
        <dbReference type="Pfam" id="PF04893"/>
    </source>
</evidence>
<organism evidence="9 10">
    <name type="scientific">Wickerhamiella sorbophila</name>
    <dbReference type="NCBI Taxonomy" id="45607"/>
    <lineage>
        <taxon>Eukaryota</taxon>
        <taxon>Fungi</taxon>
        <taxon>Dikarya</taxon>
        <taxon>Ascomycota</taxon>
        <taxon>Saccharomycotina</taxon>
        <taxon>Dipodascomycetes</taxon>
        <taxon>Dipodascales</taxon>
        <taxon>Trichomonascaceae</taxon>
        <taxon>Wickerhamiella</taxon>
    </lineage>
</organism>
<sequence>MQARAPCADMSNFEPDDFEIEEDFIEPDSGFAQPSHAASTSMPEPAQVRQVANERTEPNRYKGSDTLDETVTATIMRDVYGFGRTLREIMHPSGHASNTDWDLWGPLVFGLGISLVLGFDAGSRRSEIFTLVFSGIWLGQAVVALNGRLLGGSTAFLRGLCVTGYCLFPFLILTIIDLFLLKNHAWRIIPAGACSGLAFISATRALECANVKPTRKALVVYPVVLFYTYVGWMCVVF</sequence>
<dbReference type="GO" id="GO:0005802">
    <property type="term" value="C:trans-Golgi network"/>
    <property type="evidence" value="ECO:0007669"/>
    <property type="project" value="TreeGrafter"/>
</dbReference>
<dbReference type="Proteomes" id="UP000238350">
    <property type="component" value="Unassembled WGS sequence"/>
</dbReference>
<name>A0A2T0FPD9_9ASCO</name>
<evidence type="ECO:0000256" key="5">
    <source>
        <dbReference type="ARBA" id="ARBA00023136"/>
    </source>
</evidence>
<keyword evidence="3 6" id="KW-0812">Transmembrane</keyword>
<feature type="transmembrane region" description="Helical" evidence="6">
    <location>
        <begin position="155"/>
        <end position="181"/>
    </location>
</feature>
<dbReference type="InterPro" id="IPR045231">
    <property type="entry name" value="Yip1/4-like"/>
</dbReference>
<dbReference type="GO" id="GO:0000139">
    <property type="term" value="C:Golgi membrane"/>
    <property type="evidence" value="ECO:0007669"/>
    <property type="project" value="UniProtKB-SubCell"/>
</dbReference>
<feature type="compositionally biased region" description="Basic and acidic residues" evidence="7">
    <location>
        <begin position="52"/>
        <end position="64"/>
    </location>
</feature>
<evidence type="ECO:0000256" key="3">
    <source>
        <dbReference type="ARBA" id="ARBA00022692"/>
    </source>
</evidence>
<feature type="transmembrane region" description="Helical" evidence="6">
    <location>
        <begin position="188"/>
        <end position="206"/>
    </location>
</feature>
<dbReference type="RefSeq" id="XP_024666801.1">
    <property type="nucleotide sequence ID" value="XM_024811033.1"/>
</dbReference>
<dbReference type="OrthoDB" id="411251at2759"/>
<accession>A0A2T0FPD9</accession>
<evidence type="ECO:0000256" key="1">
    <source>
        <dbReference type="ARBA" id="ARBA00004141"/>
    </source>
</evidence>
<keyword evidence="5 6" id="KW-0472">Membrane</keyword>
<evidence type="ECO:0000256" key="7">
    <source>
        <dbReference type="SAM" id="MobiDB-lite"/>
    </source>
</evidence>
<comment type="similarity">
    <text evidence="2 6">Belongs to the YIP1 family.</text>
</comment>
<dbReference type="AlphaFoldDB" id="A0A2T0FPD9"/>
<protein>
    <recommendedName>
        <fullName evidence="6">Protein YIP</fullName>
    </recommendedName>
</protein>
<feature type="transmembrane region" description="Helical" evidence="6">
    <location>
        <begin position="218"/>
        <end position="236"/>
    </location>
</feature>
<keyword evidence="10" id="KW-1185">Reference proteome</keyword>
<dbReference type="PANTHER" id="PTHR21236:SF1">
    <property type="entry name" value="PROTEIN YIPF6"/>
    <property type="match status" value="1"/>
</dbReference>
<gene>
    <name evidence="9" type="ORF">B9G98_04476</name>
</gene>
<dbReference type="InterPro" id="IPR006977">
    <property type="entry name" value="Yip1_dom"/>
</dbReference>
<feature type="transmembrane region" description="Helical" evidence="6">
    <location>
        <begin position="128"/>
        <end position="149"/>
    </location>
</feature>
<evidence type="ECO:0000256" key="6">
    <source>
        <dbReference type="RuleBase" id="RU361264"/>
    </source>
</evidence>
<feature type="region of interest" description="Disordered" evidence="7">
    <location>
        <begin position="28"/>
        <end position="64"/>
    </location>
</feature>
<dbReference type="EMBL" id="NDIQ01000022">
    <property type="protein sequence ID" value="PRT56856.1"/>
    <property type="molecule type" value="Genomic_DNA"/>
</dbReference>
<evidence type="ECO:0000256" key="4">
    <source>
        <dbReference type="ARBA" id="ARBA00022989"/>
    </source>
</evidence>
<dbReference type="PANTHER" id="PTHR21236">
    <property type="entry name" value="GOLGI MEMBRANE PROTEIN YIP1"/>
    <property type="match status" value="1"/>
</dbReference>